<evidence type="ECO:0000313" key="3">
    <source>
        <dbReference type="Proteomes" id="UP001314205"/>
    </source>
</evidence>
<reference evidence="2 3" key="1">
    <citation type="submission" date="2023-11" db="EMBL/GenBank/DDBJ databases">
        <authorList>
            <person name="Hedman E."/>
            <person name="Englund M."/>
            <person name="Stromberg M."/>
            <person name="Nyberg Akerstrom W."/>
            <person name="Nylinder S."/>
            <person name="Jareborg N."/>
            <person name="Kallberg Y."/>
            <person name="Kronander E."/>
        </authorList>
    </citation>
    <scope>NUCLEOTIDE SEQUENCE [LARGE SCALE GENOMIC DNA]</scope>
</reference>
<dbReference type="Gene3D" id="3.30.420.10">
    <property type="entry name" value="Ribonuclease H-like superfamily/Ribonuclease H"/>
    <property type="match status" value="1"/>
</dbReference>
<comment type="caution">
    <text evidence="2">The sequence shown here is derived from an EMBL/GenBank/DDBJ whole genome shotgun (WGS) entry which is preliminary data.</text>
</comment>
<accession>A0AAV1LFX0</accession>
<gene>
    <name evidence="2" type="ORF">PARMNEM_LOCUS13665</name>
</gene>
<proteinExistence type="predicted"/>
<feature type="compositionally biased region" description="Basic and acidic residues" evidence="1">
    <location>
        <begin position="141"/>
        <end position="152"/>
    </location>
</feature>
<dbReference type="GO" id="GO:0003676">
    <property type="term" value="F:nucleic acid binding"/>
    <property type="evidence" value="ECO:0007669"/>
    <property type="project" value="InterPro"/>
</dbReference>
<evidence type="ECO:0000256" key="1">
    <source>
        <dbReference type="SAM" id="MobiDB-lite"/>
    </source>
</evidence>
<dbReference type="InterPro" id="IPR036397">
    <property type="entry name" value="RNaseH_sf"/>
</dbReference>
<dbReference type="EMBL" id="CAVLGL010000089">
    <property type="protein sequence ID" value="CAK1593961.1"/>
    <property type="molecule type" value="Genomic_DNA"/>
</dbReference>
<evidence type="ECO:0000313" key="2">
    <source>
        <dbReference type="EMBL" id="CAK1593961.1"/>
    </source>
</evidence>
<sequence>MFNNRHWVFQQDSAPAHRAKSTQDWLAAREIDFIRHEDWPSSSPDLNPLDYKICQHLEEKACSKPHPNLESLKTSLIKAAADIDMDLVPIILCAHAAENNGTNAEDGDALKRQIQEGQQDEMYRSARKQEPATPVEEPQEDDKSPGRVETNEYRPGQVFSLNPQELLDLQPERQAPLASNQQLQQLYGNLQPEHKQNLQPFYYYDPQLAGQVSLQPSHAVIARPDHSSNGGEASVGAALSVSDTGNPRSHSFDQEILALLGHSARQEDQRLQAYTQTQQPLQILPQNIGQQYQQIENYLTKSGKKPTNLRSNVQIVPTQASTAPQQYLIETTNVQPQQQPLQNEFHFAQPQRAPQTLRYIPIQPDVQQTLYERPESQGLKVVPAPNLQNLQPLTQNNYAFIPQYQPELVPKQYTFVDTQRQQIQAISQEQPLVAIGNIERPLTYLKRIPEREKTRTVKIYNQEGLTSASQPAQIGGQFYLRPLYQSNDQRGRYELSSQALKSEQQARAIESTKAPLSTIYVNKKISPKKVVRPSQKSEQPARGQFFRLEQKPIRFEQISEDQQSKAFDAQRAHLPPPRNNKAYTPEEFAALVAAGYSVTPVPVGGSRQQAQSRSFLESIQIPQRRPLYSKRHQYLPLRYDEAP</sequence>
<organism evidence="2 3">
    <name type="scientific">Parnassius mnemosyne</name>
    <name type="common">clouded apollo</name>
    <dbReference type="NCBI Taxonomy" id="213953"/>
    <lineage>
        <taxon>Eukaryota</taxon>
        <taxon>Metazoa</taxon>
        <taxon>Ecdysozoa</taxon>
        <taxon>Arthropoda</taxon>
        <taxon>Hexapoda</taxon>
        <taxon>Insecta</taxon>
        <taxon>Pterygota</taxon>
        <taxon>Neoptera</taxon>
        <taxon>Endopterygota</taxon>
        <taxon>Lepidoptera</taxon>
        <taxon>Glossata</taxon>
        <taxon>Ditrysia</taxon>
        <taxon>Papilionoidea</taxon>
        <taxon>Papilionidae</taxon>
        <taxon>Parnassiinae</taxon>
        <taxon>Parnassini</taxon>
        <taxon>Parnassius</taxon>
        <taxon>Driopa</taxon>
    </lineage>
</organism>
<keyword evidence="3" id="KW-1185">Reference proteome</keyword>
<feature type="region of interest" description="Disordered" evidence="1">
    <location>
        <begin position="222"/>
        <end position="248"/>
    </location>
</feature>
<dbReference type="Proteomes" id="UP001314205">
    <property type="component" value="Unassembled WGS sequence"/>
</dbReference>
<feature type="compositionally biased region" description="Basic and acidic residues" evidence="1">
    <location>
        <begin position="121"/>
        <end position="130"/>
    </location>
</feature>
<protein>
    <submittedName>
        <fullName evidence="2">Uncharacterized protein</fullName>
    </submittedName>
</protein>
<feature type="region of interest" description="Disordered" evidence="1">
    <location>
        <begin position="560"/>
        <end position="582"/>
    </location>
</feature>
<dbReference type="AlphaFoldDB" id="A0AAV1LFX0"/>
<name>A0AAV1LFX0_9NEOP</name>
<feature type="region of interest" description="Disordered" evidence="1">
    <location>
        <begin position="117"/>
        <end position="157"/>
    </location>
</feature>